<accession>A0A9N9IAS4</accession>
<feature type="non-terminal residue" evidence="2">
    <location>
        <position position="1"/>
    </location>
</feature>
<dbReference type="Proteomes" id="UP000789342">
    <property type="component" value="Unassembled WGS sequence"/>
</dbReference>
<feature type="region of interest" description="Disordered" evidence="1">
    <location>
        <begin position="71"/>
        <end position="143"/>
    </location>
</feature>
<organism evidence="2 3">
    <name type="scientific">Acaulospora morrowiae</name>
    <dbReference type="NCBI Taxonomy" id="94023"/>
    <lineage>
        <taxon>Eukaryota</taxon>
        <taxon>Fungi</taxon>
        <taxon>Fungi incertae sedis</taxon>
        <taxon>Mucoromycota</taxon>
        <taxon>Glomeromycotina</taxon>
        <taxon>Glomeromycetes</taxon>
        <taxon>Diversisporales</taxon>
        <taxon>Acaulosporaceae</taxon>
        <taxon>Acaulospora</taxon>
    </lineage>
</organism>
<feature type="compositionally biased region" description="Basic and acidic residues" evidence="1">
    <location>
        <begin position="93"/>
        <end position="103"/>
    </location>
</feature>
<feature type="compositionally biased region" description="Polar residues" evidence="1">
    <location>
        <begin position="104"/>
        <end position="124"/>
    </location>
</feature>
<keyword evidence="3" id="KW-1185">Reference proteome</keyword>
<name>A0A9N9IAS4_9GLOM</name>
<dbReference type="AlphaFoldDB" id="A0A9N9IAS4"/>
<proteinExistence type="predicted"/>
<gene>
    <name evidence="2" type="ORF">AMORRO_LOCUS13781</name>
</gene>
<dbReference type="OrthoDB" id="2437231at2759"/>
<evidence type="ECO:0000313" key="2">
    <source>
        <dbReference type="EMBL" id="CAG8727802.1"/>
    </source>
</evidence>
<reference evidence="2" key="1">
    <citation type="submission" date="2021-06" db="EMBL/GenBank/DDBJ databases">
        <authorList>
            <person name="Kallberg Y."/>
            <person name="Tangrot J."/>
            <person name="Rosling A."/>
        </authorList>
    </citation>
    <scope>NUCLEOTIDE SEQUENCE</scope>
    <source>
        <strain evidence="2">CL551</strain>
    </source>
</reference>
<sequence length="304" mass="34390">MDTCSLPPFYHFSPRKLAEFSPDPSFAHTRGLSSSSIVEHSNEKREHLPPLNSILHSTLSELQSARVSPPISIPKLQHTPMSHAPATPSTQYHEQRVQAHNDHCANSSYPSISQEQENHSQGPNDDNIKHRPIPSQPNVHSLSLSHPQIWSRVGSPNLLIEQNQPYQRSLPSHHYEINDSIQHANIAPGYHYRNGDNVTSSHLQVAEQSLEKMSKVIDCCNRISQHMSQSRNARTLLNSWLTTPQVSEAQLTDMISLAHEVLDILNGLKGELTSKNSTESILNNDDFDFARKTRTQRMKYRKRS</sequence>
<dbReference type="EMBL" id="CAJVPV010024981">
    <property type="protein sequence ID" value="CAG8727802.1"/>
    <property type="molecule type" value="Genomic_DNA"/>
</dbReference>
<evidence type="ECO:0000256" key="1">
    <source>
        <dbReference type="SAM" id="MobiDB-lite"/>
    </source>
</evidence>
<evidence type="ECO:0000313" key="3">
    <source>
        <dbReference type="Proteomes" id="UP000789342"/>
    </source>
</evidence>
<protein>
    <submittedName>
        <fullName evidence="2">4040_t:CDS:1</fullName>
    </submittedName>
</protein>
<comment type="caution">
    <text evidence="2">The sequence shown here is derived from an EMBL/GenBank/DDBJ whole genome shotgun (WGS) entry which is preliminary data.</text>
</comment>